<sequence>MAEEDTDYSNFESDVEYVDEGLKTKLVEAMIDAYMLREVGPIYEGSCDEGRFHYSDGPYYAGGPVARYYVSYPDGNWTKDGGYWHDDDEAADATPFDAKSQVYEPIRSAVDQALTPMMNAPRPDDFDSQIAAIQSVIQELSISGEVRTKGTGSATTVEVGNQLVPLYVSEIRNELSDLNGVAMIRLREVYGADRIEDVMTGLNALSVVAGVLVAGEKQTWARFHRDFHKLIDGAASDFHAFSKGDGVSAGEVFDIVMSVADASGLLSLPTKVASAIGKATTIGGIIEGWLPPPPEPHDYTLDGSSYDALSSSFWTAVVDLATDVENTELTFNDCAVKAVQEATTPNGVVRTSFDLKNPSEFLNSGEHGIYYDENGAKGDEIVIDGALRRIAGRYEALGDHCRAVSNKLLAAPDKGQWSRDFVGGSGLTHGHFPSFEGLVEGLAELLRGNADEMHSVGEKCLLVLHDFITTDAASKSDMKRIDNELDRAAEDVVRQAEKDVV</sequence>
<evidence type="ECO:0000313" key="2">
    <source>
        <dbReference type="Proteomes" id="UP000313231"/>
    </source>
</evidence>
<gene>
    <name evidence="1" type="ORF">FHP29_10085</name>
</gene>
<dbReference type="RefSeq" id="WP_139622744.1">
    <property type="nucleotide sequence ID" value="NZ_VDMP01000023.1"/>
</dbReference>
<evidence type="ECO:0000313" key="1">
    <source>
        <dbReference type="EMBL" id="TNM40398.1"/>
    </source>
</evidence>
<keyword evidence="2" id="KW-1185">Reference proteome</keyword>
<name>A0A5C4VWZ8_9ACTN</name>
<proteinExistence type="predicted"/>
<organism evidence="1 2">
    <name type="scientific">Nocardioides albidus</name>
    <dbReference type="NCBI Taxonomy" id="1517589"/>
    <lineage>
        <taxon>Bacteria</taxon>
        <taxon>Bacillati</taxon>
        <taxon>Actinomycetota</taxon>
        <taxon>Actinomycetes</taxon>
        <taxon>Propionibacteriales</taxon>
        <taxon>Nocardioidaceae</taxon>
        <taxon>Nocardioides</taxon>
    </lineage>
</organism>
<dbReference type="Proteomes" id="UP000313231">
    <property type="component" value="Unassembled WGS sequence"/>
</dbReference>
<comment type="caution">
    <text evidence="1">The sequence shown here is derived from an EMBL/GenBank/DDBJ whole genome shotgun (WGS) entry which is preliminary data.</text>
</comment>
<dbReference type="EMBL" id="VDMP01000023">
    <property type="protein sequence ID" value="TNM40398.1"/>
    <property type="molecule type" value="Genomic_DNA"/>
</dbReference>
<protein>
    <submittedName>
        <fullName evidence="1">Uncharacterized protein</fullName>
    </submittedName>
</protein>
<dbReference type="AlphaFoldDB" id="A0A5C4VWZ8"/>
<accession>A0A5C4VWZ8</accession>
<reference evidence="1 2" key="1">
    <citation type="journal article" date="2016" name="Int. J. Syst. Evol. Microbiol.">
        <title>Nocardioides albidus sp. nov., an actinobacterium isolated from garden soil.</title>
        <authorList>
            <person name="Singh H."/>
            <person name="Du J."/>
            <person name="Trinh H."/>
            <person name="Won K."/>
            <person name="Yang J.E."/>
            <person name="Yin C."/>
            <person name="Kook M."/>
            <person name="Yi T.H."/>
        </authorList>
    </citation>
    <scope>NUCLEOTIDE SEQUENCE [LARGE SCALE GENOMIC DNA]</scope>
    <source>
        <strain evidence="1 2">CCTCC AB 2015297</strain>
    </source>
</reference>